<evidence type="ECO:0000313" key="6">
    <source>
        <dbReference type="Proteomes" id="UP001079657"/>
    </source>
</evidence>
<dbReference type="Pfam" id="PF07702">
    <property type="entry name" value="UTRA"/>
    <property type="match status" value="1"/>
</dbReference>
<dbReference type="Pfam" id="PF00392">
    <property type="entry name" value="GntR"/>
    <property type="match status" value="1"/>
</dbReference>
<accession>A0ABT4CJQ0</accession>
<evidence type="ECO:0000259" key="4">
    <source>
        <dbReference type="PROSITE" id="PS50949"/>
    </source>
</evidence>
<evidence type="ECO:0000256" key="1">
    <source>
        <dbReference type="ARBA" id="ARBA00023015"/>
    </source>
</evidence>
<dbReference type="PROSITE" id="PS50949">
    <property type="entry name" value="HTH_GNTR"/>
    <property type="match status" value="1"/>
</dbReference>
<dbReference type="InterPro" id="IPR000524">
    <property type="entry name" value="Tscrpt_reg_HTH_GntR"/>
</dbReference>
<keyword evidence="6" id="KW-1185">Reference proteome</keyword>
<organism evidence="5 6">
    <name type="scientific">Clostridium ganghwense</name>
    <dbReference type="NCBI Taxonomy" id="312089"/>
    <lineage>
        <taxon>Bacteria</taxon>
        <taxon>Bacillati</taxon>
        <taxon>Bacillota</taxon>
        <taxon>Clostridia</taxon>
        <taxon>Eubacteriales</taxon>
        <taxon>Clostridiaceae</taxon>
        <taxon>Clostridium</taxon>
    </lineage>
</organism>
<dbReference type="SMART" id="SM00345">
    <property type="entry name" value="HTH_GNTR"/>
    <property type="match status" value="1"/>
</dbReference>
<dbReference type="InterPro" id="IPR036388">
    <property type="entry name" value="WH-like_DNA-bd_sf"/>
</dbReference>
<dbReference type="InterPro" id="IPR028978">
    <property type="entry name" value="Chorismate_lyase_/UTRA_dom_sf"/>
</dbReference>
<gene>
    <name evidence="5" type="ORF">OXH55_01260</name>
</gene>
<dbReference type="RefSeq" id="WP_268047589.1">
    <property type="nucleotide sequence ID" value="NZ_JAPQES010000001.1"/>
</dbReference>
<name>A0ABT4CJQ0_9CLOT</name>
<keyword evidence="1" id="KW-0805">Transcription regulation</keyword>
<dbReference type="EMBL" id="JAPQES010000001">
    <property type="protein sequence ID" value="MCY6369272.1"/>
    <property type="molecule type" value="Genomic_DNA"/>
</dbReference>
<dbReference type="Proteomes" id="UP001079657">
    <property type="component" value="Unassembled WGS sequence"/>
</dbReference>
<feature type="domain" description="HTH gntR-type" evidence="4">
    <location>
        <begin position="9"/>
        <end position="77"/>
    </location>
</feature>
<dbReference type="SUPFAM" id="SSF64288">
    <property type="entry name" value="Chorismate lyase-like"/>
    <property type="match status" value="1"/>
</dbReference>
<dbReference type="Gene3D" id="1.10.10.10">
    <property type="entry name" value="Winged helix-like DNA-binding domain superfamily/Winged helix DNA-binding domain"/>
    <property type="match status" value="1"/>
</dbReference>
<keyword evidence="2" id="KW-0238">DNA-binding</keyword>
<keyword evidence="3" id="KW-0804">Transcription</keyword>
<evidence type="ECO:0000256" key="3">
    <source>
        <dbReference type="ARBA" id="ARBA00023163"/>
    </source>
</evidence>
<dbReference type="PANTHER" id="PTHR44846:SF1">
    <property type="entry name" value="MANNOSYL-D-GLYCERATE TRANSPORT_METABOLISM SYSTEM REPRESSOR MNGR-RELATED"/>
    <property type="match status" value="1"/>
</dbReference>
<proteinExistence type="predicted"/>
<dbReference type="CDD" id="cd07377">
    <property type="entry name" value="WHTH_GntR"/>
    <property type="match status" value="1"/>
</dbReference>
<evidence type="ECO:0000313" key="5">
    <source>
        <dbReference type="EMBL" id="MCY6369272.1"/>
    </source>
</evidence>
<dbReference type="SMART" id="SM00866">
    <property type="entry name" value="UTRA"/>
    <property type="match status" value="1"/>
</dbReference>
<dbReference type="Gene3D" id="3.40.1410.10">
    <property type="entry name" value="Chorismate lyase-like"/>
    <property type="match status" value="1"/>
</dbReference>
<dbReference type="InterPro" id="IPR050679">
    <property type="entry name" value="Bact_HTH_transcr_reg"/>
</dbReference>
<dbReference type="SUPFAM" id="SSF46785">
    <property type="entry name" value="Winged helix' DNA-binding domain"/>
    <property type="match status" value="1"/>
</dbReference>
<dbReference type="PRINTS" id="PR00035">
    <property type="entry name" value="HTHGNTR"/>
</dbReference>
<dbReference type="PANTHER" id="PTHR44846">
    <property type="entry name" value="MANNOSYL-D-GLYCERATE TRANSPORT/METABOLISM SYSTEM REPRESSOR MNGR-RELATED"/>
    <property type="match status" value="1"/>
</dbReference>
<dbReference type="InterPro" id="IPR011663">
    <property type="entry name" value="UTRA"/>
</dbReference>
<reference evidence="5" key="1">
    <citation type="submission" date="2022-12" db="EMBL/GenBank/DDBJ databases">
        <authorList>
            <person name="Wang J."/>
        </authorList>
    </citation>
    <scope>NUCLEOTIDE SEQUENCE</scope>
    <source>
        <strain evidence="5">HY-42-06</strain>
    </source>
</reference>
<sequence>MKLDENSPIPLYYQLENIIRKKIEDAEYRVGEKIPSERKLSEELNLSRMTVSKAISNLVEEGVLYRKRGQGTFVCKKKIDFFPGLLGFIEIMERKGMKPSSKVISQEIITPNKTICEKLQISENEKVILTSRLRLADNEIIAFEKSFVPYSMCSKLLEVDLSKESIYKCLTEEGHKPTKATQEVGAVLSDERLGELLKIGTGEPILKRERITYSDSKVIEFSFNFYRGDMYSMIITASN</sequence>
<evidence type="ECO:0000256" key="2">
    <source>
        <dbReference type="ARBA" id="ARBA00023125"/>
    </source>
</evidence>
<protein>
    <submittedName>
        <fullName evidence="5">GntR family transcriptional regulator</fullName>
    </submittedName>
</protein>
<comment type="caution">
    <text evidence="5">The sequence shown here is derived from an EMBL/GenBank/DDBJ whole genome shotgun (WGS) entry which is preliminary data.</text>
</comment>
<dbReference type="InterPro" id="IPR036390">
    <property type="entry name" value="WH_DNA-bd_sf"/>
</dbReference>